<evidence type="ECO:0000256" key="3">
    <source>
        <dbReference type="ARBA" id="ARBA00006991"/>
    </source>
</evidence>
<dbReference type="InterPro" id="IPR051059">
    <property type="entry name" value="VerF-like"/>
</dbReference>
<dbReference type="GO" id="GO:0000785">
    <property type="term" value="C:chromatin"/>
    <property type="evidence" value="ECO:0007669"/>
    <property type="project" value="TreeGrafter"/>
</dbReference>
<dbReference type="GO" id="GO:0000978">
    <property type="term" value="F:RNA polymerase II cis-regulatory region sequence-specific DNA binding"/>
    <property type="evidence" value="ECO:0007669"/>
    <property type="project" value="InterPro"/>
</dbReference>
<organism evidence="15 16">
    <name type="scientific">Colletotrichum destructivum</name>
    <dbReference type="NCBI Taxonomy" id="34406"/>
    <lineage>
        <taxon>Eukaryota</taxon>
        <taxon>Fungi</taxon>
        <taxon>Dikarya</taxon>
        <taxon>Ascomycota</taxon>
        <taxon>Pezizomycotina</taxon>
        <taxon>Sordariomycetes</taxon>
        <taxon>Hypocreomycetidae</taxon>
        <taxon>Glomerellales</taxon>
        <taxon>Glomerellaceae</taxon>
        <taxon>Colletotrichum</taxon>
        <taxon>Colletotrichum destructivum species complex</taxon>
    </lineage>
</organism>
<keyword evidence="4" id="KW-0479">Metal-binding</keyword>
<dbReference type="SUPFAM" id="SSF57667">
    <property type="entry name" value="beta-beta-alpha zinc fingers"/>
    <property type="match status" value="1"/>
</dbReference>
<protein>
    <submittedName>
        <fullName evidence="15">Zinc finger C2H2-type</fullName>
    </submittedName>
</protein>
<evidence type="ECO:0000256" key="9">
    <source>
        <dbReference type="ARBA" id="ARBA00023125"/>
    </source>
</evidence>
<dbReference type="PANTHER" id="PTHR40626:SF11">
    <property type="entry name" value="ZINC FINGER PROTEIN YPR022C"/>
    <property type="match status" value="1"/>
</dbReference>
<keyword evidence="5" id="KW-0677">Repeat</keyword>
<dbReference type="PROSITE" id="PS00028">
    <property type="entry name" value="ZINC_FINGER_C2H2_1"/>
    <property type="match status" value="1"/>
</dbReference>
<dbReference type="Gene3D" id="3.30.160.60">
    <property type="entry name" value="Classic Zinc Finger"/>
    <property type="match status" value="2"/>
</dbReference>
<evidence type="ECO:0000256" key="12">
    <source>
        <dbReference type="PROSITE-ProRule" id="PRU00042"/>
    </source>
</evidence>
<keyword evidence="9" id="KW-0238">DNA-binding</keyword>
<reference evidence="16" key="1">
    <citation type="journal article" date="2023" name="bioRxiv">
        <title>Complete genome of the Medicago anthracnose fungus, Colletotrichum destructivum, reveals a mini-chromosome-like region within a core chromosome.</title>
        <authorList>
            <person name="Lapalu N."/>
            <person name="Simon A."/>
            <person name="Lu A."/>
            <person name="Plaumann P.-L."/>
            <person name="Amselem J."/>
            <person name="Pigne S."/>
            <person name="Auger A."/>
            <person name="Koch C."/>
            <person name="Dallery J.-F."/>
            <person name="O'Connell R.J."/>
        </authorList>
    </citation>
    <scope>NUCLEOTIDE SEQUENCE [LARGE SCALE GENOMIC DNA]</scope>
    <source>
        <strain evidence="16">CBS 520.97</strain>
    </source>
</reference>
<evidence type="ECO:0000256" key="1">
    <source>
        <dbReference type="ARBA" id="ARBA00003767"/>
    </source>
</evidence>
<dbReference type="EMBL" id="CP137305">
    <property type="protein sequence ID" value="WQF75397.1"/>
    <property type="molecule type" value="Genomic_DNA"/>
</dbReference>
<dbReference type="PANTHER" id="PTHR40626">
    <property type="entry name" value="MIP31509P"/>
    <property type="match status" value="1"/>
</dbReference>
<evidence type="ECO:0000256" key="13">
    <source>
        <dbReference type="SAM" id="MobiDB-lite"/>
    </source>
</evidence>
<dbReference type="GO" id="GO:0005634">
    <property type="term" value="C:nucleus"/>
    <property type="evidence" value="ECO:0007669"/>
    <property type="project" value="UniProtKB-SubCell"/>
</dbReference>
<keyword evidence="6 12" id="KW-0863">Zinc-finger</keyword>
<gene>
    <name evidence="15" type="ORF">CDEST_00411</name>
</gene>
<dbReference type="SMART" id="SM00355">
    <property type="entry name" value="ZnF_C2H2"/>
    <property type="match status" value="2"/>
</dbReference>
<dbReference type="GO" id="GO:0008270">
    <property type="term" value="F:zinc ion binding"/>
    <property type="evidence" value="ECO:0007669"/>
    <property type="project" value="UniProtKB-KW"/>
</dbReference>
<dbReference type="RefSeq" id="XP_062772621.1">
    <property type="nucleotide sequence ID" value="XM_062916570.1"/>
</dbReference>
<keyword evidence="8" id="KW-0805">Transcription regulation</keyword>
<proteinExistence type="inferred from homology"/>
<feature type="domain" description="C2H2-type" evidence="14">
    <location>
        <begin position="8"/>
        <end position="35"/>
    </location>
</feature>
<evidence type="ECO:0000313" key="16">
    <source>
        <dbReference type="Proteomes" id="UP001322277"/>
    </source>
</evidence>
<dbReference type="FunFam" id="3.30.160.60:FF:000226">
    <property type="entry name" value="Zinc finger protein 236 variant"/>
    <property type="match status" value="1"/>
</dbReference>
<dbReference type="GeneID" id="87936914"/>
<dbReference type="FunFam" id="3.30.160.60:FF:000176">
    <property type="entry name" value="zinc finger protein 70"/>
    <property type="match status" value="1"/>
</dbReference>
<comment type="similarity">
    <text evidence="3">Belongs to the krueppel C2H2-type zinc-finger protein family.</text>
</comment>
<dbReference type="Pfam" id="PF00096">
    <property type="entry name" value="zf-C2H2"/>
    <property type="match status" value="2"/>
</dbReference>
<evidence type="ECO:0000256" key="8">
    <source>
        <dbReference type="ARBA" id="ARBA00023015"/>
    </source>
</evidence>
<dbReference type="Proteomes" id="UP001322277">
    <property type="component" value="Chromosome 1"/>
</dbReference>
<keyword evidence="7" id="KW-0862">Zinc</keyword>
<evidence type="ECO:0000259" key="14">
    <source>
        <dbReference type="PROSITE" id="PS50157"/>
    </source>
</evidence>
<evidence type="ECO:0000256" key="4">
    <source>
        <dbReference type="ARBA" id="ARBA00022723"/>
    </source>
</evidence>
<dbReference type="InterPro" id="IPR036236">
    <property type="entry name" value="Znf_C2H2_sf"/>
</dbReference>
<keyword evidence="16" id="KW-1185">Reference proteome</keyword>
<dbReference type="AlphaFoldDB" id="A0AAX4HWE6"/>
<comment type="function">
    <text evidence="1">May be involved in transcriptional regulation.</text>
</comment>
<name>A0AAX4HWE6_9PEZI</name>
<dbReference type="InterPro" id="IPR013087">
    <property type="entry name" value="Znf_C2H2_type"/>
</dbReference>
<comment type="subcellular location">
    <subcellularLocation>
        <location evidence="2">Nucleus</location>
    </subcellularLocation>
</comment>
<evidence type="ECO:0000256" key="7">
    <source>
        <dbReference type="ARBA" id="ARBA00022833"/>
    </source>
</evidence>
<evidence type="ECO:0000256" key="2">
    <source>
        <dbReference type="ARBA" id="ARBA00004123"/>
    </source>
</evidence>
<keyword evidence="11" id="KW-0539">Nucleus</keyword>
<evidence type="ECO:0000256" key="5">
    <source>
        <dbReference type="ARBA" id="ARBA00022737"/>
    </source>
</evidence>
<dbReference type="KEGG" id="cdet:87936914"/>
<sequence length="139" mass="15460">MTDNSRPYVCSFCDRGFRKSEHLQRHRRTHTKEKPYKCECGQAFARQDLLRRHERVSHRHLDDALSGACGTTRLPRRPSGCSSPGDPVSLTRSSQEPLAETSAIGAPYDKSPDAVPNTASGSSLDRALPLPPEYQNLGR</sequence>
<dbReference type="GO" id="GO:0000981">
    <property type="term" value="F:DNA-binding transcription factor activity, RNA polymerase II-specific"/>
    <property type="evidence" value="ECO:0007669"/>
    <property type="project" value="InterPro"/>
</dbReference>
<evidence type="ECO:0000256" key="11">
    <source>
        <dbReference type="ARBA" id="ARBA00023242"/>
    </source>
</evidence>
<evidence type="ECO:0000313" key="15">
    <source>
        <dbReference type="EMBL" id="WQF75397.1"/>
    </source>
</evidence>
<dbReference type="PROSITE" id="PS50157">
    <property type="entry name" value="ZINC_FINGER_C2H2_2"/>
    <property type="match status" value="2"/>
</dbReference>
<evidence type="ECO:0000256" key="6">
    <source>
        <dbReference type="ARBA" id="ARBA00022771"/>
    </source>
</evidence>
<feature type="region of interest" description="Disordered" evidence="13">
    <location>
        <begin position="64"/>
        <end position="139"/>
    </location>
</feature>
<keyword evidence="10" id="KW-0804">Transcription</keyword>
<accession>A0AAX4HWE6</accession>
<evidence type="ECO:0000256" key="10">
    <source>
        <dbReference type="ARBA" id="ARBA00023163"/>
    </source>
</evidence>
<feature type="domain" description="C2H2-type" evidence="14">
    <location>
        <begin position="36"/>
        <end position="58"/>
    </location>
</feature>